<dbReference type="EMBL" id="PDXF01000008">
    <property type="protein sequence ID" value="RYO05753.1"/>
    <property type="molecule type" value="Genomic_DNA"/>
</dbReference>
<evidence type="ECO:0000313" key="1">
    <source>
        <dbReference type="EMBL" id="RYO05753.1"/>
    </source>
</evidence>
<gene>
    <name evidence="1" type="ORF">AA0119_g3097</name>
</gene>
<keyword evidence="2" id="KW-1185">Reference proteome</keyword>
<reference evidence="2" key="1">
    <citation type="journal article" date="2019" name="bioRxiv">
        <title>Genomics, evolutionary history and diagnostics of the Alternaria alternata species group including apple and Asian pear pathotypes.</title>
        <authorList>
            <person name="Armitage A.D."/>
            <person name="Cockerton H.M."/>
            <person name="Sreenivasaprasad S."/>
            <person name="Woodhall J.W."/>
            <person name="Lane C.R."/>
            <person name="Harrison R.J."/>
            <person name="Clarkson J.P."/>
        </authorList>
    </citation>
    <scope>NUCLEOTIDE SEQUENCE [LARGE SCALE GENOMIC DNA]</scope>
    <source>
        <strain evidence="2">FERA 635</strain>
    </source>
</reference>
<sequence>MMASSPIRQAFEKILTDKKNRGLPPLEAEDYDHFLAAVASLLANPAFIDEHSWQTQTLEHSISRPTFNAVIKEDCETKLDVRLEVGEELDSSGKVVFVGNVVRITVDGHVLAKGRSSLWAADALLLALKKVVAMAGQWE</sequence>
<dbReference type="Proteomes" id="UP000293195">
    <property type="component" value="Unassembled WGS sequence"/>
</dbReference>
<name>A0ABY0GLM4_9PLEO</name>
<protein>
    <submittedName>
        <fullName evidence="1">Uncharacterized protein</fullName>
    </submittedName>
</protein>
<comment type="caution">
    <text evidence="1">The sequence shown here is derived from an EMBL/GenBank/DDBJ whole genome shotgun (WGS) entry which is preliminary data.</text>
</comment>
<accession>A0ABY0GLM4</accession>
<evidence type="ECO:0000313" key="2">
    <source>
        <dbReference type="Proteomes" id="UP000293195"/>
    </source>
</evidence>
<proteinExistence type="predicted"/>
<organism evidence="1 2">
    <name type="scientific">Alternaria tenuissima</name>
    <dbReference type="NCBI Taxonomy" id="119927"/>
    <lineage>
        <taxon>Eukaryota</taxon>
        <taxon>Fungi</taxon>
        <taxon>Dikarya</taxon>
        <taxon>Ascomycota</taxon>
        <taxon>Pezizomycotina</taxon>
        <taxon>Dothideomycetes</taxon>
        <taxon>Pleosporomycetidae</taxon>
        <taxon>Pleosporales</taxon>
        <taxon>Pleosporineae</taxon>
        <taxon>Pleosporaceae</taxon>
        <taxon>Alternaria</taxon>
        <taxon>Alternaria sect. Alternaria</taxon>
        <taxon>Alternaria alternata complex</taxon>
    </lineage>
</organism>